<accession>A0ACC3C0V8</accession>
<proteinExistence type="predicted"/>
<evidence type="ECO:0000313" key="1">
    <source>
        <dbReference type="EMBL" id="KAK1863427.1"/>
    </source>
</evidence>
<dbReference type="EMBL" id="CM020619">
    <property type="protein sequence ID" value="KAK1863427.1"/>
    <property type="molecule type" value="Genomic_DNA"/>
</dbReference>
<comment type="caution">
    <text evidence="1">The sequence shown here is derived from an EMBL/GenBank/DDBJ whole genome shotgun (WGS) entry which is preliminary data.</text>
</comment>
<protein>
    <submittedName>
        <fullName evidence="1">Uncharacterized protein</fullName>
    </submittedName>
</protein>
<sequence length="809" mass="84148">MFRRRLGGGGGGGGGDDGRASFAAAVRAGDVAAVRVALAANTTLGRVPLDGTTPPLHEASKLGHHVVVEELLRAGAAVDVADKYGMTPLRVAAAEGHEDVVEQLLRAGAAVDAADKDGMTPLQMAAGGGDTDVADQLLRAGATVDAADKEGITPLHMAAGGGDTDVADQLLRAGAIVDAADKNGMTPLYVAAGGGHADVAEQLLRAGAAVDAADKDGITPLHMAANVGHTADSETPLHMAANGGHTDVAEQLLRAGAAVDAADNNGMTPLYVASGLGHKDVAEQLLRAGAAVDAADKDGRTPLHMVAYGGHADVAEQLLRAGAAVNAADKDGRTPLHVAGGGGHADVAEQLLRAGAAVDVADKDGLTPLHAAAEMALIRADDDVPSRALEAVRVLVAWGAVVSDDVRPSAVSASRTRGKRLRTVLSTTRVLSPEEVRDAKAEWSAAAATAKDEVTAVSAAATALAELRKVHDGFLAAPETLTLADIKEELLRGRIRDVRCLRLAHRMLLFADRVGVFVCEDRAVTTQRRHDLFEQVYQPAVGWLDTGDRGLVAAIVRHAADQGLVERVHLSIMGVALELDHKFSTQLKAVVERLNRLESAMTTAGQLLCDTMQELRDLKEHLIEKEELDRRVALAKSAVKIGVSLAPIVGAALNAGVDVAAVFADGTTELAVVCRHLVDPADIGAARQILQRVSDASSTLPAAKLEQLQAAVRPYASLEDVNVDLEFAEQALVDAGVEDEGVLADMPQAEDGSVLKDPPSDQAEDRCVKFKDVVTDVAIDHCVEEAAAQKRGRAQPGSIRDAKRYDALS</sequence>
<gene>
    <name evidence="1" type="ORF">I4F81_005983</name>
</gene>
<organism evidence="1 2">
    <name type="scientific">Pyropia yezoensis</name>
    <name type="common">Susabi-nori</name>
    <name type="synonym">Porphyra yezoensis</name>
    <dbReference type="NCBI Taxonomy" id="2788"/>
    <lineage>
        <taxon>Eukaryota</taxon>
        <taxon>Rhodophyta</taxon>
        <taxon>Bangiophyceae</taxon>
        <taxon>Bangiales</taxon>
        <taxon>Bangiaceae</taxon>
        <taxon>Pyropia</taxon>
    </lineage>
</organism>
<dbReference type="Proteomes" id="UP000798662">
    <property type="component" value="Chromosome 2"/>
</dbReference>
<name>A0ACC3C0V8_PYRYE</name>
<reference evidence="1" key="1">
    <citation type="submission" date="2019-11" db="EMBL/GenBank/DDBJ databases">
        <title>Nori genome reveals adaptations in red seaweeds to the harsh intertidal environment.</title>
        <authorList>
            <person name="Wang D."/>
            <person name="Mao Y."/>
        </authorList>
    </citation>
    <scope>NUCLEOTIDE SEQUENCE</scope>
    <source>
        <tissue evidence="1">Gametophyte</tissue>
    </source>
</reference>
<keyword evidence="2" id="KW-1185">Reference proteome</keyword>
<evidence type="ECO:0000313" key="2">
    <source>
        <dbReference type="Proteomes" id="UP000798662"/>
    </source>
</evidence>